<dbReference type="EMBL" id="JACDUU010000003">
    <property type="protein sequence ID" value="MBA2871558.1"/>
    <property type="molecule type" value="Genomic_DNA"/>
</dbReference>
<keyword evidence="3" id="KW-1185">Reference proteome</keyword>
<evidence type="ECO:0000256" key="1">
    <source>
        <dbReference type="SAM" id="Phobius"/>
    </source>
</evidence>
<keyword evidence="1" id="KW-0812">Transmembrane</keyword>
<evidence type="ECO:0000313" key="3">
    <source>
        <dbReference type="Proteomes" id="UP000580891"/>
    </source>
</evidence>
<gene>
    <name evidence="2" type="ORF">HNQ85_001828</name>
</gene>
<evidence type="ECO:0000313" key="2">
    <source>
        <dbReference type="EMBL" id="MBA2871558.1"/>
    </source>
</evidence>
<keyword evidence="1" id="KW-1133">Transmembrane helix</keyword>
<sequence length="49" mass="5563">MNSKENHTKPLILGMGLSTLSTLVIFFLIKPFLLDAVSSTLIELFLWIR</sequence>
<dbReference type="Proteomes" id="UP000580891">
    <property type="component" value="Unassembled WGS sequence"/>
</dbReference>
<comment type="caution">
    <text evidence="2">The sequence shown here is derived from an EMBL/GenBank/DDBJ whole genome shotgun (WGS) entry which is preliminary data.</text>
</comment>
<name>A0A7V9Z0B5_9BACL</name>
<protein>
    <submittedName>
        <fullName evidence="2">Uncharacterized protein</fullName>
    </submittedName>
</protein>
<reference evidence="2 3" key="1">
    <citation type="submission" date="2020-07" db="EMBL/GenBank/DDBJ databases">
        <title>Genomic Encyclopedia of Type Strains, Phase IV (KMG-IV): sequencing the most valuable type-strain genomes for metagenomic binning, comparative biology and taxonomic classification.</title>
        <authorList>
            <person name="Goeker M."/>
        </authorList>
    </citation>
    <scope>NUCLEOTIDE SEQUENCE [LARGE SCALE GENOMIC DNA]</scope>
    <source>
        <strain evidence="2 3">DSM 25220</strain>
    </source>
</reference>
<accession>A0A7V9Z0B5</accession>
<proteinExistence type="predicted"/>
<dbReference type="AlphaFoldDB" id="A0A7V9Z0B5"/>
<feature type="transmembrane region" description="Helical" evidence="1">
    <location>
        <begin position="12"/>
        <end position="29"/>
    </location>
</feature>
<dbReference type="RefSeq" id="WP_181537367.1">
    <property type="nucleotide sequence ID" value="NZ_JACDUU010000003.1"/>
</dbReference>
<organism evidence="2 3">
    <name type="scientific">[Anoxybacillus] calidus</name>
    <dbReference type="NCBI Taxonomy" id="575178"/>
    <lineage>
        <taxon>Bacteria</taxon>
        <taxon>Bacillati</taxon>
        <taxon>Bacillota</taxon>
        <taxon>Bacilli</taxon>
        <taxon>Bacillales</taxon>
        <taxon>Anoxybacillaceae</taxon>
        <taxon>Paranoxybacillus</taxon>
    </lineage>
</organism>
<keyword evidence="1" id="KW-0472">Membrane</keyword>